<evidence type="ECO:0000259" key="6">
    <source>
        <dbReference type="Pfam" id="PF06925"/>
    </source>
</evidence>
<dbReference type="InterPro" id="IPR007235">
    <property type="entry name" value="Glyco_trans_28_C"/>
</dbReference>
<evidence type="ECO:0000256" key="3">
    <source>
        <dbReference type="ARBA" id="ARBA00022676"/>
    </source>
</evidence>
<dbReference type="InterPro" id="IPR050519">
    <property type="entry name" value="Glycosyltransf_28_UgtP"/>
</dbReference>
<dbReference type="GO" id="GO:0016020">
    <property type="term" value="C:membrane"/>
    <property type="evidence" value="ECO:0007669"/>
    <property type="project" value="UniProtKB-SubCell"/>
</dbReference>
<dbReference type="PANTHER" id="PTHR43025:SF3">
    <property type="entry name" value="MONOGALACTOSYLDIACYLGLYCEROL SYNTHASE 1, CHLOROPLASTIC"/>
    <property type="match status" value="1"/>
</dbReference>
<reference evidence="7 8" key="1">
    <citation type="journal article" date="2015" name="Int. J. Syst. Evol. Microbiol.">
        <title>Novibacillus thermophilus gen. nov., sp. nov., a Gram-staining-negative and moderately thermophilic member of the family Thermoactinomycetaceae.</title>
        <authorList>
            <person name="Yang G."/>
            <person name="Chen J."/>
            <person name="Zhou S."/>
        </authorList>
    </citation>
    <scope>NUCLEOTIDE SEQUENCE [LARGE SCALE GENOMIC DNA]</scope>
    <source>
        <strain evidence="7 8">SG-1</strain>
    </source>
</reference>
<dbReference type="GO" id="GO:0016758">
    <property type="term" value="F:hexosyltransferase activity"/>
    <property type="evidence" value="ECO:0007669"/>
    <property type="project" value="InterPro"/>
</dbReference>
<dbReference type="Pfam" id="PF04101">
    <property type="entry name" value="Glyco_tran_28_C"/>
    <property type="match status" value="1"/>
</dbReference>
<feature type="domain" description="Diacylglycerol glucosyltransferase N-terminal" evidence="6">
    <location>
        <begin position="18"/>
        <end position="183"/>
    </location>
</feature>
<dbReference type="STRING" id="1471761.B0W44_06180"/>
<dbReference type="SUPFAM" id="SSF53756">
    <property type="entry name" value="UDP-Glycosyltransferase/glycogen phosphorylase"/>
    <property type="match status" value="1"/>
</dbReference>
<dbReference type="AlphaFoldDB" id="A0A1U9K5V2"/>
<keyword evidence="3" id="KW-0328">Glycosyltransferase</keyword>
<keyword evidence="4" id="KW-0808">Transferase</keyword>
<organism evidence="7 8">
    <name type="scientific">Novibacillus thermophilus</name>
    <dbReference type="NCBI Taxonomy" id="1471761"/>
    <lineage>
        <taxon>Bacteria</taxon>
        <taxon>Bacillati</taxon>
        <taxon>Bacillota</taxon>
        <taxon>Bacilli</taxon>
        <taxon>Bacillales</taxon>
        <taxon>Thermoactinomycetaceae</taxon>
        <taxon>Novibacillus</taxon>
    </lineage>
</organism>
<dbReference type="GO" id="GO:0009247">
    <property type="term" value="P:glycolipid biosynthetic process"/>
    <property type="evidence" value="ECO:0007669"/>
    <property type="project" value="InterPro"/>
</dbReference>
<evidence type="ECO:0008006" key="9">
    <source>
        <dbReference type="Google" id="ProtNLM"/>
    </source>
</evidence>
<comment type="similarity">
    <text evidence="2">Belongs to the glycosyltransferase 28 family.</text>
</comment>
<dbReference type="InterPro" id="IPR009695">
    <property type="entry name" value="Diacylglyc_glucosyltr_N"/>
</dbReference>
<evidence type="ECO:0000256" key="2">
    <source>
        <dbReference type="ARBA" id="ARBA00006962"/>
    </source>
</evidence>
<dbReference type="Proteomes" id="UP000188603">
    <property type="component" value="Chromosome"/>
</dbReference>
<protein>
    <recommendedName>
        <fullName evidence="9">Galactosyldiacylglycerol synthase</fullName>
    </recommendedName>
</protein>
<name>A0A1U9K5V2_9BACL</name>
<accession>A0A1U9K5V2</accession>
<proteinExistence type="inferred from homology"/>
<feature type="domain" description="Glycosyl transferase family 28 C-terminal" evidence="5">
    <location>
        <begin position="220"/>
        <end position="354"/>
    </location>
</feature>
<dbReference type="PANTHER" id="PTHR43025">
    <property type="entry name" value="MONOGALACTOSYLDIACYLGLYCEROL SYNTHASE"/>
    <property type="match status" value="1"/>
</dbReference>
<dbReference type="Pfam" id="PF06925">
    <property type="entry name" value="MGDG_synth"/>
    <property type="match status" value="1"/>
</dbReference>
<comment type="subcellular location">
    <subcellularLocation>
        <location evidence="1">Membrane</location>
    </subcellularLocation>
</comment>
<evidence type="ECO:0000313" key="7">
    <source>
        <dbReference type="EMBL" id="AQS55437.1"/>
    </source>
</evidence>
<dbReference type="OrthoDB" id="9815663at2"/>
<dbReference type="KEGG" id="ntr:B0W44_06180"/>
<evidence type="ECO:0000256" key="4">
    <source>
        <dbReference type="ARBA" id="ARBA00022679"/>
    </source>
</evidence>
<gene>
    <name evidence="7" type="ORF">B0W44_06180</name>
</gene>
<keyword evidence="8" id="KW-1185">Reference proteome</keyword>
<dbReference type="RefSeq" id="WP_077719291.1">
    <property type="nucleotide sequence ID" value="NZ_CP019699.1"/>
</dbReference>
<dbReference type="Gene3D" id="3.40.50.2000">
    <property type="entry name" value="Glycogen Phosphorylase B"/>
    <property type="match status" value="1"/>
</dbReference>
<evidence type="ECO:0000259" key="5">
    <source>
        <dbReference type="Pfam" id="PF04101"/>
    </source>
</evidence>
<evidence type="ECO:0000256" key="1">
    <source>
        <dbReference type="ARBA" id="ARBA00004370"/>
    </source>
</evidence>
<evidence type="ECO:0000313" key="8">
    <source>
        <dbReference type="Proteomes" id="UP000188603"/>
    </source>
</evidence>
<dbReference type="EMBL" id="CP019699">
    <property type="protein sequence ID" value="AQS55437.1"/>
    <property type="molecule type" value="Genomic_DNA"/>
</dbReference>
<sequence>MRQKPSILILSAGYGEGHRQAATALSRAFQERSEPIRVHVVDYMEMVHPVLNSITRHLYQSCVKYAPNVYGAFYRLTDKIPPTSVVQKLVRQLGARKLLTYIRSTGPDVVINTFPLSSGAMAWLKGQALTDVMSATVITDYTVHSQWVHDQTDRYFVGSQHVKETLLEKGVPAGKIEVTGIPVRPCFHERHDRSHLKQTLGLDERPTLLVMGGWHGVFNASTCERLAEVGTTVQLLFVCGGDRQLFHRILPLQMKYPDRVRVFGYVSNIQELMAVSDCILTKAGGLTTSEALAMGVPMLLYRPIPGQEEANARFLIERGVACLARHPHQLIEQFTHLCRNSEQLALMKERANSAKPGNASEKIVDCVLTHTEGRKVVFAAVKS</sequence>